<keyword evidence="24" id="KW-1185">Reference proteome</keyword>
<keyword evidence="6" id="KW-0489">Methyltransferase</keyword>
<dbReference type="PROSITE" id="PS50280">
    <property type="entry name" value="SET"/>
    <property type="match status" value="1"/>
</dbReference>
<keyword evidence="10" id="KW-0862">Zinc</keyword>
<dbReference type="SUPFAM" id="SSF54160">
    <property type="entry name" value="Chromo domain-like"/>
    <property type="match status" value="1"/>
</dbReference>
<comment type="catalytic activity">
    <reaction evidence="18">
        <text>L-lysyl(9)-[histone H3] + 3 S-adenosyl-L-methionine = N(6),N(6),N(6)-trimethyl-L-lysyl(9)-[histone H3] + 3 S-adenosyl-L-homocysteine + 3 H(+)</text>
        <dbReference type="Rhea" id="RHEA:60276"/>
        <dbReference type="Rhea" id="RHEA-COMP:15538"/>
        <dbReference type="Rhea" id="RHEA-COMP:15546"/>
        <dbReference type="ChEBI" id="CHEBI:15378"/>
        <dbReference type="ChEBI" id="CHEBI:29969"/>
        <dbReference type="ChEBI" id="CHEBI:57856"/>
        <dbReference type="ChEBI" id="CHEBI:59789"/>
        <dbReference type="ChEBI" id="CHEBI:61961"/>
        <dbReference type="EC" id="2.1.1.355"/>
    </reaction>
</comment>
<evidence type="ECO:0000256" key="5">
    <source>
        <dbReference type="ARBA" id="ARBA00022491"/>
    </source>
</evidence>
<protein>
    <recommendedName>
        <fullName evidence="16">Histone-lysine N-methyltransferase SUV39H1</fullName>
        <ecNumber evidence="3">2.1.1.355</ecNumber>
    </recommendedName>
    <alternativeName>
        <fullName evidence="17">Suppressor of variegation 3-9 homolog 1</fullName>
    </alternativeName>
</protein>
<dbReference type="InterPro" id="IPR023779">
    <property type="entry name" value="Chromodomain_CS"/>
</dbReference>
<keyword evidence="12" id="KW-0805">Transcription regulation</keyword>
<keyword evidence="9" id="KW-0479">Metal-binding</keyword>
<dbReference type="Ensembl" id="ENSTGUT00000028284.1">
    <property type="protein sequence ID" value="ENSTGUP00000020053.1"/>
    <property type="gene ID" value="ENSTGUG00000026708.1"/>
</dbReference>
<keyword evidence="5" id="KW-0678">Repressor</keyword>
<name>A0A674GCJ1_TAEGU</name>
<dbReference type="Pfam" id="PF05033">
    <property type="entry name" value="Pre-SET"/>
    <property type="match status" value="1"/>
</dbReference>
<dbReference type="GO" id="GO:0008270">
    <property type="term" value="F:zinc ion binding"/>
    <property type="evidence" value="ECO:0007669"/>
    <property type="project" value="InterPro"/>
</dbReference>
<feature type="domain" description="SET" evidence="21">
    <location>
        <begin position="224"/>
        <end position="415"/>
    </location>
</feature>
<evidence type="ECO:0000256" key="16">
    <source>
        <dbReference type="ARBA" id="ARBA00040485"/>
    </source>
</evidence>
<dbReference type="InterPro" id="IPR007728">
    <property type="entry name" value="Pre-SET_dom"/>
</dbReference>
<dbReference type="Pfam" id="PF00385">
    <property type="entry name" value="Chromo"/>
    <property type="match status" value="1"/>
</dbReference>
<evidence type="ECO:0000256" key="3">
    <source>
        <dbReference type="ARBA" id="ARBA00012183"/>
    </source>
</evidence>
<feature type="region of interest" description="Disordered" evidence="19">
    <location>
        <begin position="1"/>
        <end position="34"/>
    </location>
</feature>
<dbReference type="Proteomes" id="UP000007754">
    <property type="component" value="Unplaced"/>
</dbReference>
<sequence length="495" mass="54511">VPTLGGPHTWGSPHLGVPTAHPSPKPPLTPRYPPTQDEEFYLVKWRGYPSSANTWEPRRNLRCRGLLQQLHADLARAPGGPVRPGPRGLPARAVSYLAQKAEQRRALRRWERHLNRTRSHRGRIAVENEVDLHGPPRDFVYVNEYKVGAGVALTPVAAGCECRDCLAEATLAGGCCPGASRNRFAYNEAGQVRIRAGLPIYECNSRCRCGAECPNRVVQRGIRYDLCIFRTGDGRGWGVRTLQRIRKNSFVMEYVGEIITSEEAERRGQVYDRQGATYLFDLDYVEDVYTVDAAHYGNISHFVNHSVSAVTWLRWAYLPTGGGLPGLRCGLTCLVGAASSTSSPRCGCVSGVGVGQVLGLGLTCQVCLTCRAGQCDPNLQVYNVFIENLDQRLPRIALFATRPIRAGEELTFDYNMHGTCHTCTCHTCTCHTWHTPVPATPGTHLSLAHTCPYLSHTCPAQSSLPSAHPALWGRCRAQGHTWMGPDHTWGSQGHT</sequence>
<evidence type="ECO:0000256" key="1">
    <source>
        <dbReference type="ARBA" id="ARBA00004123"/>
    </source>
</evidence>
<evidence type="ECO:0000256" key="6">
    <source>
        <dbReference type="ARBA" id="ARBA00022603"/>
    </source>
</evidence>
<evidence type="ECO:0000256" key="19">
    <source>
        <dbReference type="SAM" id="MobiDB-lite"/>
    </source>
</evidence>
<feature type="domain" description="Pre-SET" evidence="22">
    <location>
        <begin position="158"/>
        <end position="221"/>
    </location>
</feature>
<evidence type="ECO:0000259" key="21">
    <source>
        <dbReference type="PROSITE" id="PS50280"/>
    </source>
</evidence>
<dbReference type="Gene3D" id="2.40.50.40">
    <property type="match status" value="1"/>
</dbReference>
<evidence type="ECO:0000256" key="12">
    <source>
        <dbReference type="ARBA" id="ARBA00023015"/>
    </source>
</evidence>
<feature type="domain" description="Chromo" evidence="20">
    <location>
        <begin position="41"/>
        <end position="71"/>
    </location>
</feature>
<keyword evidence="8" id="KW-0949">S-adenosyl-L-methionine</keyword>
<dbReference type="Gene3D" id="2.170.270.10">
    <property type="entry name" value="SET domain"/>
    <property type="match status" value="1"/>
</dbReference>
<dbReference type="AlphaFoldDB" id="A0A674GCJ1"/>
<reference evidence="23" key="2">
    <citation type="submission" date="2025-09" db="UniProtKB">
        <authorList>
            <consortium name="Ensembl"/>
        </authorList>
    </citation>
    <scope>IDENTIFICATION</scope>
</reference>
<dbReference type="InParanoid" id="A0A674GCJ1"/>
<evidence type="ECO:0000256" key="9">
    <source>
        <dbReference type="ARBA" id="ARBA00022723"/>
    </source>
</evidence>
<evidence type="ECO:0000256" key="4">
    <source>
        <dbReference type="ARBA" id="ARBA00022454"/>
    </source>
</evidence>
<evidence type="ECO:0000256" key="14">
    <source>
        <dbReference type="ARBA" id="ARBA00023242"/>
    </source>
</evidence>
<feature type="compositionally biased region" description="Pro residues" evidence="19">
    <location>
        <begin position="21"/>
        <end position="33"/>
    </location>
</feature>
<evidence type="ECO:0000256" key="11">
    <source>
        <dbReference type="ARBA" id="ARBA00022853"/>
    </source>
</evidence>
<organism evidence="23 24">
    <name type="scientific">Taeniopygia guttata</name>
    <name type="common">Zebra finch</name>
    <name type="synonym">Poephila guttata</name>
    <dbReference type="NCBI Taxonomy" id="59729"/>
    <lineage>
        <taxon>Eukaryota</taxon>
        <taxon>Metazoa</taxon>
        <taxon>Chordata</taxon>
        <taxon>Craniata</taxon>
        <taxon>Vertebrata</taxon>
        <taxon>Euteleostomi</taxon>
        <taxon>Archelosauria</taxon>
        <taxon>Archosauria</taxon>
        <taxon>Dinosauria</taxon>
        <taxon>Saurischia</taxon>
        <taxon>Theropoda</taxon>
        <taxon>Coelurosauria</taxon>
        <taxon>Aves</taxon>
        <taxon>Neognathae</taxon>
        <taxon>Neoaves</taxon>
        <taxon>Telluraves</taxon>
        <taxon>Australaves</taxon>
        <taxon>Passeriformes</taxon>
        <taxon>Passeroidea</taxon>
        <taxon>Estrildidae</taxon>
        <taxon>Estrildinae</taxon>
        <taxon>Taeniopygia</taxon>
    </lineage>
</organism>
<proteinExistence type="predicted"/>
<keyword evidence="7" id="KW-0808">Transferase</keyword>
<dbReference type="GeneTree" id="ENSGT00940000160063"/>
<dbReference type="GO" id="GO:0000775">
    <property type="term" value="C:chromosome, centromeric region"/>
    <property type="evidence" value="ECO:0007669"/>
    <property type="project" value="UniProtKB-SubCell"/>
</dbReference>
<evidence type="ECO:0000313" key="23">
    <source>
        <dbReference type="Ensembl" id="ENSTGUP00000020053.1"/>
    </source>
</evidence>
<keyword evidence="11" id="KW-0156">Chromatin regulator</keyword>
<keyword evidence="4" id="KW-0158">Chromosome</keyword>
<dbReference type="InterPro" id="IPR000953">
    <property type="entry name" value="Chromo/chromo_shadow_dom"/>
</dbReference>
<keyword evidence="13" id="KW-0804">Transcription</keyword>
<dbReference type="SMART" id="SM00468">
    <property type="entry name" value="PreSET"/>
    <property type="match status" value="1"/>
</dbReference>
<dbReference type="PROSITE" id="PS50867">
    <property type="entry name" value="PRE_SET"/>
    <property type="match status" value="1"/>
</dbReference>
<evidence type="ECO:0000256" key="18">
    <source>
        <dbReference type="ARBA" id="ARBA00048409"/>
    </source>
</evidence>
<dbReference type="InterPro" id="IPR046341">
    <property type="entry name" value="SET_dom_sf"/>
</dbReference>
<dbReference type="PANTHER" id="PTHR46223">
    <property type="entry name" value="HISTONE-LYSINE N-METHYLTRANSFERASE SUV39H"/>
    <property type="match status" value="1"/>
</dbReference>
<dbReference type="Pfam" id="PF00856">
    <property type="entry name" value="SET"/>
    <property type="match status" value="2"/>
</dbReference>
<dbReference type="InterPro" id="IPR001214">
    <property type="entry name" value="SET_dom"/>
</dbReference>
<dbReference type="GO" id="GO:0032259">
    <property type="term" value="P:methylation"/>
    <property type="evidence" value="ECO:0007669"/>
    <property type="project" value="UniProtKB-KW"/>
</dbReference>
<dbReference type="SMART" id="SM00317">
    <property type="entry name" value="SET"/>
    <property type="match status" value="1"/>
</dbReference>
<dbReference type="PROSITE" id="PS50013">
    <property type="entry name" value="CHROMO_2"/>
    <property type="match status" value="1"/>
</dbReference>
<evidence type="ECO:0000256" key="13">
    <source>
        <dbReference type="ARBA" id="ARBA00023163"/>
    </source>
</evidence>
<evidence type="ECO:0000259" key="22">
    <source>
        <dbReference type="PROSITE" id="PS50867"/>
    </source>
</evidence>
<evidence type="ECO:0000256" key="7">
    <source>
        <dbReference type="ARBA" id="ARBA00022679"/>
    </source>
</evidence>
<evidence type="ECO:0000256" key="10">
    <source>
        <dbReference type="ARBA" id="ARBA00022833"/>
    </source>
</evidence>
<evidence type="ECO:0000256" key="15">
    <source>
        <dbReference type="ARBA" id="ARBA00023328"/>
    </source>
</evidence>
<dbReference type="EC" id="2.1.1.355" evidence="3"/>
<evidence type="ECO:0000256" key="2">
    <source>
        <dbReference type="ARBA" id="ARBA00004584"/>
    </source>
</evidence>
<evidence type="ECO:0000313" key="24">
    <source>
        <dbReference type="Proteomes" id="UP000007754"/>
    </source>
</evidence>
<dbReference type="SUPFAM" id="SSF82199">
    <property type="entry name" value="SET domain"/>
    <property type="match status" value="2"/>
</dbReference>
<comment type="subcellular location">
    <subcellularLocation>
        <location evidence="2">Chromosome</location>
        <location evidence="2">Centromere</location>
    </subcellularLocation>
    <subcellularLocation>
        <location evidence="1">Nucleus</location>
    </subcellularLocation>
</comment>
<reference evidence="23" key="1">
    <citation type="submission" date="2025-08" db="UniProtKB">
        <authorList>
            <consortium name="Ensembl"/>
        </authorList>
    </citation>
    <scope>IDENTIFICATION</scope>
</reference>
<accession>A0A674GCJ1</accession>
<dbReference type="InterPro" id="IPR023780">
    <property type="entry name" value="Chromo_domain"/>
</dbReference>
<evidence type="ECO:0000256" key="8">
    <source>
        <dbReference type="ARBA" id="ARBA00022691"/>
    </source>
</evidence>
<evidence type="ECO:0000259" key="20">
    <source>
        <dbReference type="PROSITE" id="PS50013"/>
    </source>
</evidence>
<keyword evidence="15" id="KW-0137">Centromere</keyword>
<keyword evidence="14" id="KW-0539">Nucleus</keyword>
<dbReference type="InterPro" id="IPR016197">
    <property type="entry name" value="Chromo-like_dom_sf"/>
</dbReference>
<dbReference type="GO" id="GO:0005634">
    <property type="term" value="C:nucleus"/>
    <property type="evidence" value="ECO:0007669"/>
    <property type="project" value="UniProtKB-SubCell"/>
</dbReference>
<dbReference type="GO" id="GO:0046974">
    <property type="term" value="F:histone H3K9 methyltransferase activity"/>
    <property type="evidence" value="ECO:0007669"/>
    <property type="project" value="TreeGrafter"/>
</dbReference>
<evidence type="ECO:0000256" key="17">
    <source>
        <dbReference type="ARBA" id="ARBA00041906"/>
    </source>
</evidence>
<dbReference type="InterPro" id="IPR050973">
    <property type="entry name" value="H3K9_Histone-Lys_N-MTase"/>
</dbReference>
<dbReference type="PROSITE" id="PS00598">
    <property type="entry name" value="CHROMO_1"/>
    <property type="match status" value="1"/>
</dbReference>
<dbReference type="PANTHER" id="PTHR46223:SF1">
    <property type="entry name" value="HISTONE-LYSINE N-METHYLTRANSFERASE SUV39H1"/>
    <property type="match status" value="1"/>
</dbReference>